<evidence type="ECO:0000313" key="3">
    <source>
        <dbReference type="Proteomes" id="UP001558474"/>
    </source>
</evidence>
<sequence>MGKGKLGKKAKDAVTGNGAAAAKDAKKGEEATEALRETAEAAKRGTLSRAGDFAKNHKVATGAGVLGALGLGSYGYGKVFGDNDTASGHRTASDTPNILTPPATTGDLSADGWAENGAIAKMDPEVVRSLAAALRRQGDAASALAQSAPSVFDTYRSWLARDLLGSGTRDGKASPIIADFDAAIAEAQRLYVTNAEALATQFHNDAAKLLKVAADWEAMEEDNAAAFDNTDVNVTPATPSVTTPLINV</sequence>
<feature type="region of interest" description="Disordered" evidence="1">
    <location>
        <begin position="1"/>
        <end position="36"/>
    </location>
</feature>
<keyword evidence="3" id="KW-1185">Reference proteome</keyword>
<protein>
    <submittedName>
        <fullName evidence="2">Uncharacterized protein</fullName>
    </submittedName>
</protein>
<organism evidence="2 3">
    <name type="scientific">Mycolicibacterium porcinum</name>
    <dbReference type="NCBI Taxonomy" id="39693"/>
    <lineage>
        <taxon>Bacteria</taxon>
        <taxon>Bacillati</taxon>
        <taxon>Actinomycetota</taxon>
        <taxon>Actinomycetes</taxon>
        <taxon>Mycobacteriales</taxon>
        <taxon>Mycobacteriaceae</taxon>
        <taxon>Mycolicibacterium</taxon>
    </lineage>
</organism>
<reference evidence="2 3" key="1">
    <citation type="submission" date="2024-04" db="EMBL/GenBank/DDBJ databases">
        <title>Genomic Markers of Mycobacteria.</title>
        <authorList>
            <person name="Soliman M.S."/>
            <person name="Elkholy A."/>
            <person name="Soliman N.S."/>
            <person name="Abbas A."/>
            <person name="Khayrat S."/>
            <person name="Shawky S."/>
        </authorList>
    </citation>
    <scope>NUCLEOTIDE SEQUENCE [LARGE SCALE GENOMIC DNA]</scope>
    <source>
        <strain evidence="2 3">Egy-CU-AM5</strain>
    </source>
</reference>
<dbReference type="Proteomes" id="UP001558474">
    <property type="component" value="Unassembled WGS sequence"/>
</dbReference>
<dbReference type="RefSeq" id="WP_368572316.1">
    <property type="nucleotide sequence ID" value="NZ_JBDLOU010000003.1"/>
</dbReference>
<feature type="compositionally biased region" description="Low complexity" evidence="1">
    <location>
        <begin position="13"/>
        <end position="22"/>
    </location>
</feature>
<proteinExistence type="predicted"/>
<accession>A0ABV3VA87</accession>
<comment type="caution">
    <text evidence="2">The sequence shown here is derived from an EMBL/GenBank/DDBJ whole genome shotgun (WGS) entry which is preliminary data.</text>
</comment>
<evidence type="ECO:0000256" key="1">
    <source>
        <dbReference type="SAM" id="MobiDB-lite"/>
    </source>
</evidence>
<name>A0ABV3VA87_9MYCO</name>
<feature type="compositionally biased region" description="Basic and acidic residues" evidence="1">
    <location>
        <begin position="23"/>
        <end position="36"/>
    </location>
</feature>
<gene>
    <name evidence="2" type="ORF">ABFW12_01955</name>
</gene>
<dbReference type="EMBL" id="JBDLOU010000003">
    <property type="protein sequence ID" value="MEX3736993.1"/>
    <property type="molecule type" value="Genomic_DNA"/>
</dbReference>
<feature type="region of interest" description="Disordered" evidence="1">
    <location>
        <begin position="87"/>
        <end position="107"/>
    </location>
</feature>
<evidence type="ECO:0000313" key="2">
    <source>
        <dbReference type="EMBL" id="MEX3736993.1"/>
    </source>
</evidence>